<evidence type="ECO:0000313" key="3">
    <source>
        <dbReference type="Proteomes" id="UP001163152"/>
    </source>
</evidence>
<proteinExistence type="predicted"/>
<reference evidence="2" key="1">
    <citation type="submission" date="2022-12" db="EMBL/GenBank/DDBJ databases">
        <title>Polyphasic identification of a Novel Hot-Spring Cyanobacterium Ocullathermofonsia sinensis gen nov. sp. nov. and Genomic Insights on its Adaptations to the Thermal Habitat.</title>
        <authorList>
            <person name="Daroch M."/>
            <person name="Tang J."/>
            <person name="Jiang Y."/>
        </authorList>
    </citation>
    <scope>NUCLEOTIDE SEQUENCE</scope>
    <source>
        <strain evidence="2">PKUAC-SCTA174</strain>
    </source>
</reference>
<name>A0A9E9C4T4_9CYAN</name>
<organism evidence="2 3">
    <name type="scientific">Thermocoleostomius sinensis A174</name>
    <dbReference type="NCBI Taxonomy" id="2016057"/>
    <lineage>
        <taxon>Bacteria</taxon>
        <taxon>Bacillati</taxon>
        <taxon>Cyanobacteriota</taxon>
        <taxon>Cyanophyceae</taxon>
        <taxon>Oculatellales</taxon>
        <taxon>Oculatellaceae</taxon>
        <taxon>Thermocoleostomius</taxon>
    </lineage>
</organism>
<evidence type="ECO:0000256" key="1">
    <source>
        <dbReference type="SAM" id="SignalP"/>
    </source>
</evidence>
<accession>A0A9E9C4T4</accession>
<dbReference type="Proteomes" id="UP001163152">
    <property type="component" value="Chromosome"/>
</dbReference>
<keyword evidence="3" id="KW-1185">Reference proteome</keyword>
<dbReference type="RefSeq" id="WP_268610281.1">
    <property type="nucleotide sequence ID" value="NZ_CP113797.1"/>
</dbReference>
<evidence type="ECO:0000313" key="2">
    <source>
        <dbReference type="EMBL" id="WAL60391.1"/>
    </source>
</evidence>
<dbReference type="NCBIfam" id="NF038130">
    <property type="entry name" value="PEP_NF038130"/>
    <property type="match status" value="1"/>
</dbReference>
<feature type="signal peptide" evidence="1">
    <location>
        <begin position="1"/>
        <end position="28"/>
    </location>
</feature>
<feature type="chain" id="PRO_5039117996" evidence="1">
    <location>
        <begin position="29"/>
        <end position="313"/>
    </location>
</feature>
<gene>
    <name evidence="2" type="ORF">OXH18_25050</name>
</gene>
<dbReference type="EMBL" id="CP113797">
    <property type="protein sequence ID" value="WAL60391.1"/>
    <property type="molecule type" value="Genomic_DNA"/>
</dbReference>
<protein>
    <submittedName>
        <fullName evidence="2">NF038130 family PEP-CTERM protein</fullName>
    </submittedName>
</protein>
<dbReference type="KEGG" id="tsin:OXH18_25050"/>
<sequence length="313" mass="32959">MPNWIKSFLLGTSVCLGFGTIASSPVLAGSLTNPSLSGAASYLTYDADQTNTFKVDNTPANLVKVLSGDLNNPMGNVELFSNSETLTNTAFAAYTGVSSLSGQIGGRDITLSSLTMADWLSPVGSKTLGQTWFDDMLTANGFGTMVGSADGTLLFNVFTQHGGFQRFSDPNVAYVNQNNITGVIKIGLAGHLNATPLFLKSIDAFLSSNASTQSKNLVRALRPLLATKVLQASELIKYTYNNQTGYLYSFSGVNSGLVEKGDGVSHSAIYEVALQGIAPEPPPQQSVPEPALLLGLAGLGGFLISQRQQTKKA</sequence>
<keyword evidence="1" id="KW-0732">Signal</keyword>
<dbReference type="AlphaFoldDB" id="A0A9E9C4T4"/>